<sequence length="106" mass="11481">MPGNQGPDSYSTVNDFHSNATTRSRKTRPMMCGCGCRLSVGSLVYASQRVSMCGISFSSQTLCTCRADLGDEGPKMPATPVCRRQSFLDASNWSPYFTCTACASSW</sequence>
<organism evidence="2 3">
    <name type="scientific">Anopheles melas</name>
    <dbReference type="NCBI Taxonomy" id="34690"/>
    <lineage>
        <taxon>Eukaryota</taxon>
        <taxon>Metazoa</taxon>
        <taxon>Ecdysozoa</taxon>
        <taxon>Arthropoda</taxon>
        <taxon>Hexapoda</taxon>
        <taxon>Insecta</taxon>
        <taxon>Pterygota</taxon>
        <taxon>Neoptera</taxon>
        <taxon>Endopterygota</taxon>
        <taxon>Diptera</taxon>
        <taxon>Nematocera</taxon>
        <taxon>Culicoidea</taxon>
        <taxon>Culicidae</taxon>
        <taxon>Anophelinae</taxon>
        <taxon>Anopheles</taxon>
    </lineage>
</organism>
<reference evidence="2" key="2">
    <citation type="submission" date="2020-05" db="UniProtKB">
        <authorList>
            <consortium name="EnsemblMetazoa"/>
        </authorList>
    </citation>
    <scope>IDENTIFICATION</scope>
    <source>
        <strain evidence="2">CM1001059</strain>
    </source>
</reference>
<name>A0A182UAR9_9DIPT</name>
<proteinExistence type="predicted"/>
<reference evidence="3" key="1">
    <citation type="submission" date="2014-01" db="EMBL/GenBank/DDBJ databases">
        <title>The Genome Sequence of Anopheles melas CM1001059_A (V2).</title>
        <authorList>
            <consortium name="The Broad Institute Genomics Platform"/>
            <person name="Neafsey D.E."/>
            <person name="Besansky N."/>
            <person name="Howell P."/>
            <person name="Walton C."/>
            <person name="Young S.K."/>
            <person name="Zeng Q."/>
            <person name="Gargeya S."/>
            <person name="Fitzgerald M."/>
            <person name="Haas B."/>
            <person name="Abouelleil A."/>
            <person name="Allen A.W."/>
            <person name="Alvarado L."/>
            <person name="Arachchi H.M."/>
            <person name="Berlin A.M."/>
            <person name="Chapman S.B."/>
            <person name="Gainer-Dewar J."/>
            <person name="Goldberg J."/>
            <person name="Griggs A."/>
            <person name="Gujja S."/>
            <person name="Hansen M."/>
            <person name="Howarth C."/>
            <person name="Imamovic A."/>
            <person name="Ireland A."/>
            <person name="Larimer J."/>
            <person name="McCowan C."/>
            <person name="Murphy C."/>
            <person name="Pearson M."/>
            <person name="Poon T.W."/>
            <person name="Priest M."/>
            <person name="Roberts A."/>
            <person name="Saif S."/>
            <person name="Shea T."/>
            <person name="Sisk P."/>
            <person name="Sykes S."/>
            <person name="Wortman J."/>
            <person name="Nusbaum C."/>
            <person name="Birren B."/>
        </authorList>
    </citation>
    <scope>NUCLEOTIDE SEQUENCE [LARGE SCALE GENOMIC DNA]</scope>
    <source>
        <strain evidence="3">CM1001059</strain>
    </source>
</reference>
<dbReference type="VEuPathDB" id="VectorBase:AMEC017020"/>
<dbReference type="EnsemblMetazoa" id="AMEC017020-RA">
    <property type="protein sequence ID" value="AMEC017020-PA"/>
    <property type="gene ID" value="AMEC017020"/>
</dbReference>
<evidence type="ECO:0000256" key="1">
    <source>
        <dbReference type="SAM" id="MobiDB-lite"/>
    </source>
</evidence>
<evidence type="ECO:0000313" key="2">
    <source>
        <dbReference type="EnsemblMetazoa" id="AMEC017020-PA"/>
    </source>
</evidence>
<feature type="compositionally biased region" description="Polar residues" evidence="1">
    <location>
        <begin position="1"/>
        <end position="22"/>
    </location>
</feature>
<protein>
    <submittedName>
        <fullName evidence="2">Uncharacterized protein</fullName>
    </submittedName>
</protein>
<accession>A0A182UAR9</accession>
<dbReference type="AlphaFoldDB" id="A0A182UAR9"/>
<keyword evidence="3" id="KW-1185">Reference proteome</keyword>
<evidence type="ECO:0000313" key="3">
    <source>
        <dbReference type="Proteomes" id="UP000075902"/>
    </source>
</evidence>
<feature type="region of interest" description="Disordered" evidence="1">
    <location>
        <begin position="1"/>
        <end position="27"/>
    </location>
</feature>
<dbReference type="Proteomes" id="UP000075902">
    <property type="component" value="Unassembled WGS sequence"/>
</dbReference>